<evidence type="ECO:0000313" key="22">
    <source>
        <dbReference type="Proteomes" id="UP000005226"/>
    </source>
</evidence>
<keyword evidence="4" id="KW-0217">Developmental protein</keyword>
<keyword evidence="10" id="KW-0943">RNA-mediated gene silencing</keyword>
<dbReference type="Pfam" id="PF04065">
    <property type="entry name" value="Not3"/>
    <property type="match status" value="1"/>
</dbReference>
<dbReference type="GeneTree" id="ENSGT00390000014743"/>
<dbReference type="Proteomes" id="UP000005226">
    <property type="component" value="Chromosome 7"/>
</dbReference>
<feature type="domain" description="NOT2/NOT3/NOT5 C-terminal" evidence="20">
    <location>
        <begin position="483"/>
        <end position="608"/>
    </location>
</feature>
<keyword evidence="6 16" id="KW-0678">Repressor</keyword>
<accession>A0A674N6E4</accession>
<feature type="compositionally biased region" description="Basic and acidic residues" evidence="18">
    <location>
        <begin position="284"/>
        <end position="293"/>
    </location>
</feature>
<evidence type="ECO:0000256" key="3">
    <source>
        <dbReference type="ARBA" id="ARBA00007682"/>
    </source>
</evidence>
<gene>
    <name evidence="21" type="primary">cnot3a</name>
</gene>
<evidence type="ECO:0000256" key="12">
    <source>
        <dbReference type="ARBA" id="ARBA00023242"/>
    </source>
</evidence>
<evidence type="ECO:0000256" key="6">
    <source>
        <dbReference type="ARBA" id="ARBA00022491"/>
    </source>
</evidence>
<dbReference type="GO" id="GO:2000036">
    <property type="term" value="P:regulation of stem cell population maintenance"/>
    <property type="evidence" value="ECO:0007669"/>
    <property type="project" value="UniProtKB-ARBA"/>
</dbReference>
<reference evidence="21" key="2">
    <citation type="submission" date="2025-08" db="UniProtKB">
        <authorList>
            <consortium name="Ensembl"/>
        </authorList>
    </citation>
    <scope>IDENTIFICATION</scope>
</reference>
<evidence type="ECO:0000256" key="14">
    <source>
        <dbReference type="ARBA" id="ARBA00083548"/>
    </source>
</evidence>
<evidence type="ECO:0000256" key="11">
    <source>
        <dbReference type="ARBA" id="ARBA00023163"/>
    </source>
</evidence>
<keyword evidence="11 16" id="KW-0804">Transcription</keyword>
<dbReference type="GO" id="GO:0006417">
    <property type="term" value="P:regulation of translation"/>
    <property type="evidence" value="ECO:0007669"/>
    <property type="project" value="UniProtKB-KW"/>
</dbReference>
<evidence type="ECO:0000256" key="1">
    <source>
        <dbReference type="ARBA" id="ARBA00004123"/>
    </source>
</evidence>
<dbReference type="AlphaFoldDB" id="A0A674N6E4"/>
<dbReference type="GO" id="GO:0006355">
    <property type="term" value="P:regulation of DNA-templated transcription"/>
    <property type="evidence" value="ECO:0007669"/>
    <property type="project" value="InterPro"/>
</dbReference>
<feature type="compositionally biased region" description="Low complexity" evidence="18">
    <location>
        <begin position="308"/>
        <end position="330"/>
    </location>
</feature>
<keyword evidence="17" id="KW-0175">Coiled coil</keyword>
<evidence type="ECO:0000256" key="13">
    <source>
        <dbReference type="ARBA" id="ARBA00071433"/>
    </source>
</evidence>
<comment type="subcellular location">
    <subcellularLocation>
        <location evidence="2">Cytoplasm</location>
        <location evidence="2">P-body</location>
    </subcellularLocation>
    <subcellularLocation>
        <location evidence="1 16">Nucleus</location>
    </subcellularLocation>
</comment>
<dbReference type="GO" id="GO:0031047">
    <property type="term" value="P:regulatory ncRNA-mediated gene silencing"/>
    <property type="evidence" value="ECO:0007669"/>
    <property type="project" value="UniProtKB-KW"/>
</dbReference>
<evidence type="ECO:0000256" key="10">
    <source>
        <dbReference type="ARBA" id="ARBA00023158"/>
    </source>
</evidence>
<protein>
    <recommendedName>
        <fullName evidence="13">CCR4-NOT transcription complex subunit 3</fullName>
    </recommendedName>
    <alternativeName>
        <fullName evidence="14">CCR4-associated factor 3</fullName>
    </alternativeName>
</protein>
<dbReference type="InterPro" id="IPR012270">
    <property type="entry name" value="CCR4-NOT_su3/5"/>
</dbReference>
<dbReference type="GO" id="GO:0030015">
    <property type="term" value="C:CCR4-NOT core complex"/>
    <property type="evidence" value="ECO:0007669"/>
    <property type="project" value="UniProtKB-UniRule"/>
</dbReference>
<feature type="coiled-coil region" evidence="17">
    <location>
        <begin position="38"/>
        <end position="68"/>
    </location>
</feature>
<dbReference type="InterPro" id="IPR040168">
    <property type="entry name" value="Not2/3/5"/>
</dbReference>
<organism evidence="21 22">
    <name type="scientific">Takifugu rubripes</name>
    <name type="common">Japanese pufferfish</name>
    <name type="synonym">Fugu rubripes</name>
    <dbReference type="NCBI Taxonomy" id="31033"/>
    <lineage>
        <taxon>Eukaryota</taxon>
        <taxon>Metazoa</taxon>
        <taxon>Chordata</taxon>
        <taxon>Craniata</taxon>
        <taxon>Vertebrata</taxon>
        <taxon>Euteleostomi</taxon>
        <taxon>Actinopterygii</taxon>
        <taxon>Neopterygii</taxon>
        <taxon>Teleostei</taxon>
        <taxon>Neoteleostei</taxon>
        <taxon>Acanthomorphata</taxon>
        <taxon>Eupercaria</taxon>
        <taxon>Tetraodontiformes</taxon>
        <taxon>Tetradontoidea</taxon>
        <taxon>Tetraodontidae</taxon>
        <taxon>Takifugu</taxon>
    </lineage>
</organism>
<dbReference type="GO" id="GO:0000932">
    <property type="term" value="C:P-body"/>
    <property type="evidence" value="ECO:0007669"/>
    <property type="project" value="UniProtKB-SubCell"/>
</dbReference>
<evidence type="ECO:0000256" key="7">
    <source>
        <dbReference type="ARBA" id="ARBA00022553"/>
    </source>
</evidence>
<reference evidence="21" key="3">
    <citation type="submission" date="2025-09" db="UniProtKB">
        <authorList>
            <consortium name="Ensembl"/>
        </authorList>
    </citation>
    <scope>IDENTIFICATION</scope>
</reference>
<evidence type="ECO:0000256" key="16">
    <source>
        <dbReference type="PIRNR" id="PIRNR005290"/>
    </source>
</evidence>
<feature type="domain" description="CCR4-Not complex component Not N-terminal" evidence="19">
    <location>
        <begin position="4"/>
        <end position="232"/>
    </location>
</feature>
<dbReference type="FunFam" id="2.30.30.1020:FF:000002">
    <property type="entry name" value="CCR4-NOT transcription complex subunit 3"/>
    <property type="match status" value="1"/>
</dbReference>
<evidence type="ECO:0000313" key="21">
    <source>
        <dbReference type="Ensembl" id="ENSTRUP00000068855.1"/>
    </source>
</evidence>
<evidence type="ECO:0000259" key="19">
    <source>
        <dbReference type="Pfam" id="PF04065"/>
    </source>
</evidence>
<comment type="similarity">
    <text evidence="3 16">Belongs to the CNOT2/3/5 family.</text>
</comment>
<dbReference type="GO" id="GO:0005634">
    <property type="term" value="C:nucleus"/>
    <property type="evidence" value="ECO:0007669"/>
    <property type="project" value="UniProtKB-SubCell"/>
</dbReference>
<name>A0A674N6E4_TAKRU</name>
<dbReference type="Ensembl" id="ENSTRUT00000085824.1">
    <property type="protein sequence ID" value="ENSTRUP00000068855.1"/>
    <property type="gene ID" value="ENSTRUG00000015732.3"/>
</dbReference>
<keyword evidence="8" id="KW-0810">Translation regulation</keyword>
<dbReference type="PANTHER" id="PTHR23326">
    <property type="entry name" value="CCR4 NOT-RELATED"/>
    <property type="match status" value="1"/>
</dbReference>
<dbReference type="GO" id="GO:0005829">
    <property type="term" value="C:cytosol"/>
    <property type="evidence" value="ECO:0007669"/>
    <property type="project" value="UniProtKB-ARBA"/>
</dbReference>
<dbReference type="InterPro" id="IPR038635">
    <property type="entry name" value="CCR4-NOT_su2/3/5_C_sf"/>
</dbReference>
<feature type="compositionally biased region" description="Low complexity" evidence="18">
    <location>
        <begin position="257"/>
        <end position="268"/>
    </location>
</feature>
<evidence type="ECO:0000256" key="15">
    <source>
        <dbReference type="ARBA" id="ARBA00093549"/>
    </source>
</evidence>
<feature type="region of interest" description="Disordered" evidence="18">
    <location>
        <begin position="256"/>
        <end position="343"/>
    </location>
</feature>
<evidence type="ECO:0000256" key="2">
    <source>
        <dbReference type="ARBA" id="ARBA00004201"/>
    </source>
</evidence>
<evidence type="ECO:0000259" key="20">
    <source>
        <dbReference type="Pfam" id="PF04153"/>
    </source>
</evidence>
<keyword evidence="7" id="KW-0597">Phosphoprotein</keyword>
<evidence type="ECO:0000256" key="4">
    <source>
        <dbReference type="ARBA" id="ARBA00022473"/>
    </source>
</evidence>
<evidence type="ECO:0000256" key="8">
    <source>
        <dbReference type="ARBA" id="ARBA00022845"/>
    </source>
</evidence>
<keyword evidence="9 16" id="KW-0805">Transcription regulation</keyword>
<evidence type="ECO:0000256" key="9">
    <source>
        <dbReference type="ARBA" id="ARBA00023015"/>
    </source>
</evidence>
<dbReference type="InterPro" id="IPR007207">
    <property type="entry name" value="Not_N"/>
</dbReference>
<evidence type="ECO:0000256" key="18">
    <source>
        <dbReference type="SAM" id="MobiDB-lite"/>
    </source>
</evidence>
<evidence type="ECO:0000256" key="17">
    <source>
        <dbReference type="SAM" id="Coils"/>
    </source>
</evidence>
<comment type="subunit">
    <text evidence="15">Component of the CCR4-NOT complex; distinct complexes seem to exist that differ in the participation of probably mutually exclusive catalytic subunits. In the complex interacts directly with CNOT2. Interacts with TIP120B and NANOS2. Interacts with EBF1. Interacts in an RNA-independent manner with BICC1 (via KH domains).</text>
</comment>
<keyword evidence="5 16" id="KW-0963">Cytoplasm</keyword>
<keyword evidence="12 16" id="KW-0539">Nucleus</keyword>
<dbReference type="Gene3D" id="2.30.30.1020">
    <property type="entry name" value="CCR4-NOT complex subunit 2/3/5, C-terminal domain"/>
    <property type="match status" value="1"/>
</dbReference>
<reference evidence="21 22" key="1">
    <citation type="journal article" date="2011" name="Genome Biol. Evol.">
        <title>Integration of the genetic map and genome assembly of fugu facilitates insights into distinct features of genome evolution in teleosts and mammals.</title>
        <authorList>
            <person name="Kai W."/>
            <person name="Kikuchi K."/>
            <person name="Tohari S."/>
            <person name="Chew A.K."/>
            <person name="Tay A."/>
            <person name="Fujiwara A."/>
            <person name="Hosoya S."/>
            <person name="Suetake H."/>
            <person name="Naruse K."/>
            <person name="Brenner S."/>
            <person name="Suzuki Y."/>
            <person name="Venkatesh B."/>
        </authorList>
    </citation>
    <scope>NUCLEOTIDE SEQUENCE [LARGE SCALE GENOMIC DNA]</scope>
</reference>
<sequence length="614" mass="69829">MADKRKLQGEIDRCLKKVAEGVEQFEDIWQKLHNAANANQKEKYEADLKKEIKKLQRLRDQIKTWLASNEIKDKRQLIENRKLIETQMERFKVVERETKTKAYSKEGLGLAQKVDPAQREKEETGQWLTNTIDTLNMQVDQFESEVESLSVQTRKKKSDKEKQDRIEELKRLIERHRFHIRMLETILRMLDNDSIPVDSIQKIKDDVEYYIDSSQDPDFEENEFLYDDLDLEDIPAALVATSPSGQGNVEDEMFLHSSSTPTSTTSSSPIPPSPATCTAENSEDDKKRGRSTDSEVSQVRGSHLLDNGPSLISSITLPPSSPSPSFSDSTPGGGSLLNGPHSYTQASEGLKVNMDSSRRDFSFVVVDDCPAPIVGVPFFSSVKLFPDGSPNTVSPQAPEPLSSLKAMAERAALGSGLDGELANLHLTDRDIFSGSSAAPGTPAAPQPSVSEVSIPPSLGVCPLGPTPLPKDQLYQQVMQESAWTHMPHPSDSERIRQYLMRNPCPTLPFHHQVPPHHSDSIEFYQRLSTETLFFIFYYLEGTKAQYLSAKALKKQSWRFHTKYMMWFQRHEEPKTITDEFEQGTYIYFDYEKWGQRKKEGFTFEYRYLEDRDLQ</sequence>
<dbReference type="Pfam" id="PF04153">
    <property type="entry name" value="NOT2_3_5_C"/>
    <property type="match status" value="1"/>
</dbReference>
<dbReference type="InterPro" id="IPR007282">
    <property type="entry name" value="NOT2/3/5_C"/>
</dbReference>
<evidence type="ECO:0000256" key="5">
    <source>
        <dbReference type="ARBA" id="ARBA00022490"/>
    </source>
</evidence>
<dbReference type="PIRSF" id="PIRSF005290">
    <property type="entry name" value="NOT_su_3_5"/>
    <property type="match status" value="1"/>
</dbReference>
<keyword evidence="22" id="KW-1185">Reference proteome</keyword>
<proteinExistence type="inferred from homology"/>